<evidence type="ECO:0000313" key="2">
    <source>
        <dbReference type="EMBL" id="KAI0516138.1"/>
    </source>
</evidence>
<comment type="caution">
    <text evidence="2">The sequence shown here is derived from an EMBL/GenBank/DDBJ whole genome shotgun (WGS) entry which is preliminary data.</text>
</comment>
<evidence type="ECO:0000313" key="3">
    <source>
        <dbReference type="Proteomes" id="UP000829196"/>
    </source>
</evidence>
<gene>
    <name evidence="2" type="ORF">KFK09_008810</name>
</gene>
<keyword evidence="3" id="KW-1185">Reference proteome</keyword>
<reference evidence="2" key="1">
    <citation type="journal article" date="2022" name="Front. Genet.">
        <title>Chromosome-Scale Assembly of the Dendrobium nobile Genome Provides Insights Into the Molecular Mechanism of the Biosynthesis of the Medicinal Active Ingredient of Dendrobium.</title>
        <authorList>
            <person name="Xu Q."/>
            <person name="Niu S.-C."/>
            <person name="Li K.-L."/>
            <person name="Zheng P.-J."/>
            <person name="Zhang X.-J."/>
            <person name="Jia Y."/>
            <person name="Liu Y."/>
            <person name="Niu Y.-X."/>
            <person name="Yu L.-H."/>
            <person name="Chen D.-F."/>
            <person name="Zhang G.-Q."/>
        </authorList>
    </citation>
    <scope>NUCLEOTIDE SEQUENCE</scope>
    <source>
        <tissue evidence="2">Leaf</tissue>
    </source>
</reference>
<protein>
    <submittedName>
        <fullName evidence="2">Uncharacterized protein</fullName>
    </submittedName>
</protein>
<dbReference type="EMBL" id="JAGYWB010000007">
    <property type="protein sequence ID" value="KAI0516138.1"/>
    <property type="molecule type" value="Genomic_DNA"/>
</dbReference>
<sequence>MPSRVSISCLENVHRCYMSYHLHTLTLHILPIFFVQSIFIPVRADCHSYVMSLP</sequence>
<evidence type="ECO:0000256" key="1">
    <source>
        <dbReference type="SAM" id="Phobius"/>
    </source>
</evidence>
<dbReference type="SMR" id="A0A8T3BNZ5"/>
<keyword evidence="1" id="KW-0812">Transmembrane</keyword>
<accession>A0A8T3BNZ5</accession>
<feature type="transmembrane region" description="Helical" evidence="1">
    <location>
        <begin position="20"/>
        <end position="42"/>
    </location>
</feature>
<name>A0A8T3BNZ5_DENNO</name>
<dbReference type="Proteomes" id="UP000829196">
    <property type="component" value="Unassembled WGS sequence"/>
</dbReference>
<keyword evidence="1" id="KW-1133">Transmembrane helix</keyword>
<organism evidence="2 3">
    <name type="scientific">Dendrobium nobile</name>
    <name type="common">Orchid</name>
    <dbReference type="NCBI Taxonomy" id="94219"/>
    <lineage>
        <taxon>Eukaryota</taxon>
        <taxon>Viridiplantae</taxon>
        <taxon>Streptophyta</taxon>
        <taxon>Embryophyta</taxon>
        <taxon>Tracheophyta</taxon>
        <taxon>Spermatophyta</taxon>
        <taxon>Magnoliopsida</taxon>
        <taxon>Liliopsida</taxon>
        <taxon>Asparagales</taxon>
        <taxon>Orchidaceae</taxon>
        <taxon>Epidendroideae</taxon>
        <taxon>Malaxideae</taxon>
        <taxon>Dendrobiinae</taxon>
        <taxon>Dendrobium</taxon>
    </lineage>
</organism>
<keyword evidence="1" id="KW-0472">Membrane</keyword>
<proteinExistence type="predicted"/>
<dbReference type="AlphaFoldDB" id="A0A8T3BNZ5"/>